<accession>A0A4U6T9M2</accession>
<evidence type="ECO:0000313" key="1">
    <source>
        <dbReference type="EMBL" id="TKV97494.1"/>
    </source>
</evidence>
<dbReference type="InterPro" id="IPR036196">
    <property type="entry name" value="Ptyr_pPase_sf"/>
</dbReference>
<sequence length="128" mass="13571">MTGGGAPDTEASMVAALAATGTFSPASAGTSSPVSAGSLLATNTGSVLRLHHQADLLPLRPRQLEQHLRPRRDLLLALHQADLRHLLAVPGVPQLIHWHALLPHLPHDGRLHLHGVFNPIVSGTISDR</sequence>
<organism evidence="1 2">
    <name type="scientific">Setaria viridis</name>
    <name type="common">Green bristlegrass</name>
    <name type="synonym">Setaria italica subsp. viridis</name>
    <dbReference type="NCBI Taxonomy" id="4556"/>
    <lineage>
        <taxon>Eukaryota</taxon>
        <taxon>Viridiplantae</taxon>
        <taxon>Streptophyta</taxon>
        <taxon>Embryophyta</taxon>
        <taxon>Tracheophyta</taxon>
        <taxon>Spermatophyta</taxon>
        <taxon>Magnoliopsida</taxon>
        <taxon>Liliopsida</taxon>
        <taxon>Poales</taxon>
        <taxon>Poaceae</taxon>
        <taxon>PACMAD clade</taxon>
        <taxon>Panicoideae</taxon>
        <taxon>Panicodae</taxon>
        <taxon>Paniceae</taxon>
        <taxon>Cenchrinae</taxon>
        <taxon>Setaria</taxon>
    </lineage>
</organism>
<reference evidence="1" key="1">
    <citation type="submission" date="2019-03" db="EMBL/GenBank/DDBJ databases">
        <title>WGS assembly of Setaria viridis.</title>
        <authorList>
            <person name="Huang P."/>
            <person name="Jenkins J."/>
            <person name="Grimwood J."/>
            <person name="Barry K."/>
            <person name="Healey A."/>
            <person name="Mamidi S."/>
            <person name="Sreedasyam A."/>
            <person name="Shu S."/>
            <person name="Feldman M."/>
            <person name="Wu J."/>
            <person name="Yu Y."/>
            <person name="Chen C."/>
            <person name="Johnson J."/>
            <person name="Rokhsar D."/>
            <person name="Baxter I."/>
            <person name="Schmutz J."/>
            <person name="Brutnell T."/>
            <person name="Kellogg E."/>
        </authorList>
    </citation>
    <scope>NUCLEOTIDE SEQUENCE [LARGE SCALE GENOMIC DNA]</scope>
</reference>
<evidence type="ECO:0000313" key="2">
    <source>
        <dbReference type="Proteomes" id="UP000298652"/>
    </source>
</evidence>
<keyword evidence="2" id="KW-1185">Reference proteome</keyword>
<proteinExistence type="predicted"/>
<dbReference type="AlphaFoldDB" id="A0A4U6T9M2"/>
<dbReference type="Proteomes" id="UP000298652">
    <property type="component" value="Chromosome 9"/>
</dbReference>
<dbReference type="SUPFAM" id="SSF52788">
    <property type="entry name" value="Phosphotyrosine protein phosphatases I"/>
    <property type="match status" value="1"/>
</dbReference>
<protein>
    <submittedName>
        <fullName evidence="1">Uncharacterized protein</fullName>
    </submittedName>
</protein>
<dbReference type="EMBL" id="CM016560">
    <property type="protein sequence ID" value="TKV97494.1"/>
    <property type="molecule type" value="Genomic_DNA"/>
</dbReference>
<name>A0A4U6T9M2_SETVI</name>
<gene>
    <name evidence="1" type="ORF">SEVIR_9G498400v2</name>
</gene>
<dbReference type="Gramene" id="TKV97494">
    <property type="protein sequence ID" value="TKV97494"/>
    <property type="gene ID" value="SEVIR_9G498400v2"/>
</dbReference>